<dbReference type="RefSeq" id="WP_097650472.1">
    <property type="nucleotide sequence ID" value="NZ_LYXE01000012.1"/>
</dbReference>
<dbReference type="AlphaFoldDB" id="A0A2H3KRF6"/>
<evidence type="ECO:0000313" key="2">
    <source>
        <dbReference type="Proteomes" id="UP000220922"/>
    </source>
</evidence>
<reference evidence="1 2" key="1">
    <citation type="submission" date="2016-05" db="EMBL/GenBank/DDBJ databases">
        <authorList>
            <person name="Lavstsen T."/>
            <person name="Jespersen J.S."/>
        </authorList>
    </citation>
    <scope>NUCLEOTIDE SEQUENCE [LARGE SCALE GENOMIC DNA]</scope>
    <source>
        <strain evidence="1 2">B7-9</strain>
    </source>
</reference>
<keyword evidence="2" id="KW-1185">Reference proteome</keyword>
<protein>
    <submittedName>
        <fullName evidence="1">Transcriptional regulator</fullName>
    </submittedName>
</protein>
<dbReference type="GO" id="GO:0006808">
    <property type="term" value="P:regulation of nitrogen utilization"/>
    <property type="evidence" value="ECO:0007669"/>
    <property type="project" value="InterPro"/>
</dbReference>
<comment type="caution">
    <text evidence="1">The sequence shown here is derived from an EMBL/GenBank/DDBJ whole genome shotgun (WGS) entry which is preliminary data.</text>
</comment>
<name>A0A2H3KRF6_9CHLR</name>
<sequence length="100" mass="11266">MRTTTLKLVTVIAESILEDRLVREMHHLGAKGYTIAQARGEGTRGMPTIDMGGQNVRIEMLVSDEVAERIMAHLAEHYFTDYAVIVYAVDAQVLRSEKYL</sequence>
<dbReference type="InterPro" id="IPR011322">
    <property type="entry name" value="N-reg_PII-like_a/b"/>
</dbReference>
<accession>A0A2H3KRF6</accession>
<dbReference type="InterPro" id="IPR002187">
    <property type="entry name" value="N-reg_PII"/>
</dbReference>
<dbReference type="OrthoDB" id="330665at2"/>
<dbReference type="Proteomes" id="UP000220922">
    <property type="component" value="Unassembled WGS sequence"/>
</dbReference>
<dbReference type="EMBL" id="LYXE01000012">
    <property type="protein sequence ID" value="PDW01170.1"/>
    <property type="molecule type" value="Genomic_DNA"/>
</dbReference>
<dbReference type="Gene3D" id="3.30.70.120">
    <property type="match status" value="1"/>
</dbReference>
<evidence type="ECO:0000313" key="1">
    <source>
        <dbReference type="EMBL" id="PDW01170.1"/>
    </source>
</evidence>
<gene>
    <name evidence="1" type="ORF">A9Q02_21185</name>
</gene>
<dbReference type="SUPFAM" id="SSF54913">
    <property type="entry name" value="GlnB-like"/>
    <property type="match status" value="1"/>
</dbReference>
<proteinExistence type="predicted"/>
<dbReference type="GO" id="GO:0030234">
    <property type="term" value="F:enzyme regulator activity"/>
    <property type="evidence" value="ECO:0007669"/>
    <property type="project" value="InterPro"/>
</dbReference>
<dbReference type="Pfam" id="PF00543">
    <property type="entry name" value="P-II"/>
    <property type="match status" value="1"/>
</dbReference>
<dbReference type="InterPro" id="IPR015867">
    <property type="entry name" value="N-reg_PII/ATP_PRibTrfase_C"/>
</dbReference>
<organism evidence="1 2">
    <name type="scientific">Candidatus Chloroploca asiatica</name>
    <dbReference type="NCBI Taxonomy" id="1506545"/>
    <lineage>
        <taxon>Bacteria</taxon>
        <taxon>Bacillati</taxon>
        <taxon>Chloroflexota</taxon>
        <taxon>Chloroflexia</taxon>
        <taxon>Chloroflexales</taxon>
        <taxon>Chloroflexineae</taxon>
        <taxon>Oscillochloridaceae</taxon>
        <taxon>Candidatus Chloroploca</taxon>
    </lineage>
</organism>